<dbReference type="Pfam" id="PF00753">
    <property type="entry name" value="Lactamase_B"/>
    <property type="match status" value="1"/>
</dbReference>
<dbReference type="PANTHER" id="PTHR42978">
    <property type="entry name" value="QUORUM-QUENCHING LACTONASE YTNP-RELATED-RELATED"/>
    <property type="match status" value="1"/>
</dbReference>
<reference evidence="6 7" key="1">
    <citation type="submission" date="2018-06" db="EMBL/GenBank/DDBJ databases">
        <title>Actinomadura craniellae sp. nov. isolated from marine sponge Craniella sp.</title>
        <authorList>
            <person name="Li L."/>
            <person name="Xu Q.H."/>
            <person name="Lin H.W."/>
            <person name="Lu Y.H."/>
        </authorList>
    </citation>
    <scope>NUCLEOTIDE SEQUENCE [LARGE SCALE GENOMIC DNA]</scope>
    <source>
        <strain evidence="6 7">LHW63021</strain>
    </source>
</reference>
<evidence type="ECO:0000259" key="5">
    <source>
        <dbReference type="SMART" id="SM00849"/>
    </source>
</evidence>
<keyword evidence="3 6" id="KW-0378">Hydrolase</keyword>
<name>A0A365GVA1_9ACTN</name>
<evidence type="ECO:0000313" key="7">
    <source>
        <dbReference type="Proteomes" id="UP000251891"/>
    </source>
</evidence>
<dbReference type="PANTHER" id="PTHR42978:SF6">
    <property type="entry name" value="QUORUM-QUENCHING LACTONASE YTNP-RELATED"/>
    <property type="match status" value="1"/>
</dbReference>
<evidence type="ECO:0000256" key="1">
    <source>
        <dbReference type="ARBA" id="ARBA00007749"/>
    </source>
</evidence>
<organism evidence="6 7">
    <name type="scientific">Actinomadura craniellae</name>
    <dbReference type="NCBI Taxonomy" id="2231787"/>
    <lineage>
        <taxon>Bacteria</taxon>
        <taxon>Bacillati</taxon>
        <taxon>Actinomycetota</taxon>
        <taxon>Actinomycetes</taxon>
        <taxon>Streptosporangiales</taxon>
        <taxon>Thermomonosporaceae</taxon>
        <taxon>Actinomadura</taxon>
    </lineage>
</organism>
<dbReference type="GO" id="GO:0016787">
    <property type="term" value="F:hydrolase activity"/>
    <property type="evidence" value="ECO:0007669"/>
    <property type="project" value="UniProtKB-KW"/>
</dbReference>
<feature type="domain" description="Metallo-beta-lactamase" evidence="5">
    <location>
        <begin position="89"/>
        <end position="288"/>
    </location>
</feature>
<comment type="similarity">
    <text evidence="1">Belongs to the metallo-beta-lactamase superfamily.</text>
</comment>
<evidence type="ECO:0000313" key="6">
    <source>
        <dbReference type="EMBL" id="RAY10725.1"/>
    </source>
</evidence>
<dbReference type="InterPro" id="IPR051013">
    <property type="entry name" value="MBL_superfamily_lactonases"/>
</dbReference>
<evidence type="ECO:0000256" key="2">
    <source>
        <dbReference type="ARBA" id="ARBA00022723"/>
    </source>
</evidence>
<dbReference type="EMBL" id="QLYX01000026">
    <property type="protein sequence ID" value="RAY10725.1"/>
    <property type="molecule type" value="Genomic_DNA"/>
</dbReference>
<accession>A0A365GVA1</accession>
<dbReference type="InterPro" id="IPR036866">
    <property type="entry name" value="RibonucZ/Hydroxyglut_hydro"/>
</dbReference>
<keyword evidence="7" id="KW-1185">Reference proteome</keyword>
<dbReference type="GO" id="GO:0046872">
    <property type="term" value="F:metal ion binding"/>
    <property type="evidence" value="ECO:0007669"/>
    <property type="project" value="UniProtKB-KW"/>
</dbReference>
<protein>
    <submittedName>
        <fullName evidence="6">Zn-dependent hydrolase</fullName>
    </submittedName>
</protein>
<keyword evidence="2" id="KW-0479">Metal-binding</keyword>
<keyword evidence="4" id="KW-0862">Zinc</keyword>
<dbReference type="Proteomes" id="UP000251891">
    <property type="component" value="Unassembled WGS sequence"/>
</dbReference>
<dbReference type="Gene3D" id="3.60.15.10">
    <property type="entry name" value="Ribonuclease Z/Hydroxyacylglutathione hydrolase-like"/>
    <property type="match status" value="1"/>
</dbReference>
<proteinExistence type="inferred from homology"/>
<evidence type="ECO:0000256" key="4">
    <source>
        <dbReference type="ARBA" id="ARBA00022833"/>
    </source>
</evidence>
<dbReference type="OrthoDB" id="5177904at2"/>
<comment type="caution">
    <text evidence="6">The sequence shown here is derived from an EMBL/GenBank/DDBJ whole genome shotgun (WGS) entry which is preliminary data.</text>
</comment>
<sequence>MLGHRGPFSCMPDSVPACRSGILAAMHDITSHTLRGVEVLSLCDAVGPMAGSLGAPVTEKFPNAAPELWPDLRIAEPTLFTSGDHWILHFHCFLLRDATGRNVLVDTGIGTASSPAADWAPVPGRLLDALADEAGLAPSDIDVVVLTHLHSDHAGGCVTDGEPVFPNARHIVQQAEVDWLARTASSPILGSVVDPLRRAGALDTLHGPLRLAEFVDLVPTPGHTPGHQSIVVDDHRLVIAGDVVLHPVQLIDPSIHYLHDENPQTAATTRTTLLNEIRTRNGLLAAPHLPHPFIELHPHHP</sequence>
<dbReference type="AlphaFoldDB" id="A0A365GVA1"/>
<gene>
    <name evidence="6" type="ORF">DPM19_34305</name>
</gene>
<dbReference type="SUPFAM" id="SSF56281">
    <property type="entry name" value="Metallo-hydrolase/oxidoreductase"/>
    <property type="match status" value="1"/>
</dbReference>
<dbReference type="InterPro" id="IPR001279">
    <property type="entry name" value="Metallo-B-lactamas"/>
</dbReference>
<evidence type="ECO:0000256" key="3">
    <source>
        <dbReference type="ARBA" id="ARBA00022801"/>
    </source>
</evidence>
<dbReference type="SMART" id="SM00849">
    <property type="entry name" value="Lactamase_B"/>
    <property type="match status" value="1"/>
</dbReference>